<dbReference type="RefSeq" id="WP_152149798.1">
    <property type="nucleotide sequence ID" value="NZ_WEIO01000002.1"/>
</dbReference>
<name>A0A6I1FHB4_9BACI</name>
<dbReference type="SUPFAM" id="SSF54637">
    <property type="entry name" value="Thioesterase/thiol ester dehydrase-isomerase"/>
    <property type="match status" value="1"/>
</dbReference>
<organism evidence="1 2">
    <name type="scientific">Bacillus aerolatus</name>
    <dbReference type="NCBI Taxonomy" id="2653354"/>
    <lineage>
        <taxon>Bacteria</taxon>
        <taxon>Bacillati</taxon>
        <taxon>Bacillota</taxon>
        <taxon>Bacilli</taxon>
        <taxon>Bacillales</taxon>
        <taxon>Bacillaceae</taxon>
        <taxon>Bacillus</taxon>
    </lineage>
</organism>
<gene>
    <name evidence="1" type="ORF">F9802_03615</name>
</gene>
<sequence>MKATGKVGQSYFFDYLGLERQENDGEAVVLSVGLADSHLSETDKVASGLFYTMLDAVIGTAVSEAGGGFVVTTDLHVQILCNDVSRLFICKGYSSQAEGKSGSGRGEVFNSEGRLVAAGMAAFKLLK</sequence>
<keyword evidence="2" id="KW-1185">Reference proteome</keyword>
<proteinExistence type="predicted"/>
<dbReference type="Gene3D" id="3.10.129.10">
    <property type="entry name" value="Hotdog Thioesterase"/>
    <property type="match status" value="1"/>
</dbReference>
<dbReference type="AlphaFoldDB" id="A0A6I1FHB4"/>
<dbReference type="EMBL" id="WEIO01000002">
    <property type="protein sequence ID" value="KAB7707811.1"/>
    <property type="molecule type" value="Genomic_DNA"/>
</dbReference>
<reference evidence="1 2" key="1">
    <citation type="submission" date="2019-10" db="EMBL/GenBank/DDBJ databases">
        <title>Bacillus aerolatum sp. nov., isolated from bioaerosol of sport playgrounds.</title>
        <authorList>
            <person name="Chen P."/>
            <person name="Zhang G."/>
        </authorList>
    </citation>
    <scope>NUCLEOTIDE SEQUENCE [LARGE SCALE GENOMIC DNA]</scope>
    <source>
        <strain evidence="1 2">CX253</strain>
    </source>
</reference>
<dbReference type="Proteomes" id="UP000429595">
    <property type="component" value="Unassembled WGS sequence"/>
</dbReference>
<evidence type="ECO:0008006" key="3">
    <source>
        <dbReference type="Google" id="ProtNLM"/>
    </source>
</evidence>
<comment type="caution">
    <text evidence="1">The sequence shown here is derived from an EMBL/GenBank/DDBJ whole genome shotgun (WGS) entry which is preliminary data.</text>
</comment>
<evidence type="ECO:0000313" key="1">
    <source>
        <dbReference type="EMBL" id="KAB7707811.1"/>
    </source>
</evidence>
<evidence type="ECO:0000313" key="2">
    <source>
        <dbReference type="Proteomes" id="UP000429595"/>
    </source>
</evidence>
<dbReference type="InterPro" id="IPR029069">
    <property type="entry name" value="HotDog_dom_sf"/>
</dbReference>
<accession>A0A6I1FHB4</accession>
<protein>
    <recommendedName>
        <fullName evidence="3">Thioesterase domain-containing protein</fullName>
    </recommendedName>
</protein>